<dbReference type="OrthoDB" id="689180at2759"/>
<name>A0A194YH64_SORBI</name>
<proteinExistence type="predicted"/>
<dbReference type="PANTHER" id="PTHR46610">
    <property type="entry name" value="OS05G0181300 PROTEIN"/>
    <property type="match status" value="1"/>
</dbReference>
<evidence type="ECO:0000313" key="2">
    <source>
        <dbReference type="EMBL" id="KXG19288.1"/>
    </source>
</evidence>
<accession>A0A194YH64</accession>
<dbReference type="EMBL" id="CM000769">
    <property type="protein sequence ID" value="KXG19288.1"/>
    <property type="molecule type" value="Genomic_DNA"/>
</dbReference>
<keyword evidence="3" id="KW-1185">Reference proteome</keyword>
<dbReference type="PANTHER" id="PTHR46610:SF14">
    <property type="entry name" value="OS06G0146800 PROTEIN"/>
    <property type="match status" value="1"/>
</dbReference>
<evidence type="ECO:0000256" key="1">
    <source>
        <dbReference type="SAM" id="Phobius"/>
    </source>
</evidence>
<feature type="transmembrane region" description="Helical" evidence="1">
    <location>
        <begin position="35"/>
        <end position="53"/>
    </location>
</feature>
<reference evidence="2 3" key="1">
    <citation type="journal article" date="2009" name="Nature">
        <title>The Sorghum bicolor genome and the diversification of grasses.</title>
        <authorList>
            <person name="Paterson A.H."/>
            <person name="Bowers J.E."/>
            <person name="Bruggmann R."/>
            <person name="Dubchak I."/>
            <person name="Grimwood J."/>
            <person name="Gundlach H."/>
            <person name="Haberer G."/>
            <person name="Hellsten U."/>
            <person name="Mitros T."/>
            <person name="Poliakov A."/>
            <person name="Schmutz J."/>
            <person name="Spannagl M."/>
            <person name="Tang H."/>
            <person name="Wang X."/>
            <person name="Wicker T."/>
            <person name="Bharti A.K."/>
            <person name="Chapman J."/>
            <person name="Feltus F.A."/>
            <person name="Gowik U."/>
            <person name="Grigoriev I.V."/>
            <person name="Lyons E."/>
            <person name="Maher C.A."/>
            <person name="Martis M."/>
            <person name="Narechania A."/>
            <person name="Otillar R.P."/>
            <person name="Penning B.W."/>
            <person name="Salamov A.A."/>
            <person name="Wang Y."/>
            <person name="Zhang L."/>
            <person name="Carpita N.C."/>
            <person name="Freeling M."/>
            <person name="Gingle A.R."/>
            <person name="Hash C.T."/>
            <person name="Keller B."/>
            <person name="Klein P."/>
            <person name="Kresovich S."/>
            <person name="McCann M.C."/>
            <person name="Ming R."/>
            <person name="Peterson D.G."/>
            <person name="Mehboob-ur-Rahman"/>
            <person name="Ware D."/>
            <person name="Westhoff P."/>
            <person name="Mayer K.F."/>
            <person name="Messing J."/>
            <person name="Rokhsar D.S."/>
        </authorList>
    </citation>
    <scope>NUCLEOTIDE SEQUENCE [LARGE SCALE GENOMIC DNA]</scope>
    <source>
        <strain evidence="3">cv. BTx623</strain>
    </source>
</reference>
<feature type="transmembrane region" description="Helical" evidence="1">
    <location>
        <begin position="65"/>
        <end position="87"/>
    </location>
</feature>
<dbReference type="AlphaFoldDB" id="A0A194YH64"/>
<dbReference type="OMA" id="DMDRHGA"/>
<keyword evidence="1" id="KW-1133">Transmembrane helix</keyword>
<keyword evidence="1" id="KW-0812">Transmembrane</keyword>
<organism evidence="2 3">
    <name type="scientific">Sorghum bicolor</name>
    <name type="common">Sorghum</name>
    <name type="synonym">Sorghum vulgare</name>
    <dbReference type="NCBI Taxonomy" id="4558"/>
    <lineage>
        <taxon>Eukaryota</taxon>
        <taxon>Viridiplantae</taxon>
        <taxon>Streptophyta</taxon>
        <taxon>Embryophyta</taxon>
        <taxon>Tracheophyta</taxon>
        <taxon>Spermatophyta</taxon>
        <taxon>Magnoliopsida</taxon>
        <taxon>Liliopsida</taxon>
        <taxon>Poales</taxon>
        <taxon>Poaceae</taxon>
        <taxon>PACMAD clade</taxon>
        <taxon>Panicoideae</taxon>
        <taxon>Andropogonodae</taxon>
        <taxon>Andropogoneae</taxon>
        <taxon>Sorghinae</taxon>
        <taxon>Sorghum</taxon>
    </lineage>
</organism>
<reference evidence="3" key="2">
    <citation type="journal article" date="2018" name="Plant J.">
        <title>The Sorghum bicolor reference genome: improved assembly, gene annotations, a transcriptome atlas, and signatures of genome organization.</title>
        <authorList>
            <person name="McCormick R.F."/>
            <person name="Truong S.K."/>
            <person name="Sreedasyam A."/>
            <person name="Jenkins J."/>
            <person name="Shu S."/>
            <person name="Sims D."/>
            <person name="Kennedy M."/>
            <person name="Amirebrahimi M."/>
            <person name="Weers B.D."/>
            <person name="McKinley B."/>
            <person name="Mattison A."/>
            <person name="Morishige D.T."/>
            <person name="Grimwood J."/>
            <person name="Schmutz J."/>
            <person name="Mullet J.E."/>
        </authorList>
    </citation>
    <scope>NUCLEOTIDE SEQUENCE [LARGE SCALE GENOMIC DNA]</scope>
    <source>
        <strain evidence="3">cv. BTx623</strain>
    </source>
</reference>
<gene>
    <name evidence="2" type="ORF">SORBI_3010G035700</name>
</gene>
<dbReference type="InParanoid" id="A0A194YH64"/>
<dbReference type="Pfam" id="PF20100">
    <property type="entry name" value="DUF6490"/>
    <property type="match status" value="1"/>
</dbReference>
<dbReference type="Gramene" id="KXG19288">
    <property type="protein sequence ID" value="KXG19288"/>
    <property type="gene ID" value="SORBI_3010G035700"/>
</dbReference>
<sequence>MDLHRHGVLLTTLGFAALTGNSALAIYRSRDDPRAVAFVAGAYGGIALLFHFLRKFERGDDGGRTTRAAVWVLTTLLTAMFAARVAPMMMPPVVGALVYLMAAGTAGAGFWALFLRRH</sequence>
<evidence type="ECO:0000313" key="3">
    <source>
        <dbReference type="Proteomes" id="UP000000768"/>
    </source>
</evidence>
<dbReference type="InterPro" id="IPR045501">
    <property type="entry name" value="DUF6490"/>
</dbReference>
<protein>
    <submittedName>
        <fullName evidence="2">Uncharacterized protein</fullName>
    </submittedName>
</protein>
<feature type="transmembrane region" description="Helical" evidence="1">
    <location>
        <begin position="93"/>
        <end position="115"/>
    </location>
</feature>
<dbReference type="Proteomes" id="UP000000768">
    <property type="component" value="Chromosome 10"/>
</dbReference>
<keyword evidence="1" id="KW-0472">Membrane</keyword>
<dbReference type="FunCoup" id="A0A194YH64">
    <property type="interactions" value="9"/>
</dbReference>